<dbReference type="RefSeq" id="WP_371837799.1">
    <property type="nucleotide sequence ID" value="NZ_JBGMEK010000006.1"/>
</dbReference>
<dbReference type="Proteomes" id="UP001569428">
    <property type="component" value="Unassembled WGS sequence"/>
</dbReference>
<evidence type="ECO:0000313" key="1">
    <source>
        <dbReference type="EMBL" id="MFA0810191.1"/>
    </source>
</evidence>
<proteinExistence type="predicted"/>
<gene>
    <name evidence="1" type="ORF">ACCI49_04600</name>
</gene>
<dbReference type="EMBL" id="JBGMEK010000006">
    <property type="protein sequence ID" value="MFA0810191.1"/>
    <property type="molecule type" value="Genomic_DNA"/>
</dbReference>
<protein>
    <submittedName>
        <fullName evidence="1">Uncharacterized protein</fullName>
    </submittedName>
</protein>
<accession>A0ABV4NVP6</accession>
<keyword evidence="2" id="KW-1185">Reference proteome</keyword>
<name>A0ABV4NVP6_9GAMM</name>
<comment type="caution">
    <text evidence="1">The sequence shown here is derived from an EMBL/GenBank/DDBJ whole genome shotgun (WGS) entry which is preliminary data.</text>
</comment>
<organism evidence="1 2">
    <name type="scientific">Microbulbifer epialgicus</name>
    <dbReference type="NCBI Taxonomy" id="393907"/>
    <lineage>
        <taxon>Bacteria</taxon>
        <taxon>Pseudomonadati</taxon>
        <taxon>Pseudomonadota</taxon>
        <taxon>Gammaproteobacteria</taxon>
        <taxon>Cellvibrionales</taxon>
        <taxon>Microbulbiferaceae</taxon>
        <taxon>Microbulbifer</taxon>
    </lineage>
</organism>
<sequence>MKQMVYDIPGVESVTLAVGAELSLLNLYPAKYKKSEAIPLVDHDSVIQRSDRNSFHIKLGKSFSLPLYHFLFNEQLYMGRSLSSFISVGADKVDPHYLIELEYFGFPTERKSLLKNVHMLFPGDEVMIKAEELIWLDETLPEQPGLHATLVKPQAKGGVVYNLLPKVAADLFSPFDHVFFVEISQQLQANKDSVLEISKDSLPKNFGLNKERADVFNGAHKSNVVEGVDLKEYTDQINDLIKSSWEASGSKESVGCYLAEQFYYPFILFQLNTLAAGTGKEIRIVESANQENSVAPVFSLDDAPIVNVYESFQRVFFYGNKWLSRVWFFIPPMISAKIIKRQQRYSGGEQHICIYALTLDYLLRFYPLKVGNVIGD</sequence>
<evidence type="ECO:0000313" key="2">
    <source>
        <dbReference type="Proteomes" id="UP001569428"/>
    </source>
</evidence>
<reference evidence="1 2" key="1">
    <citation type="submission" date="2024-08" db="EMBL/GenBank/DDBJ databases">
        <authorList>
            <person name="Ishaq N."/>
        </authorList>
    </citation>
    <scope>NUCLEOTIDE SEQUENCE [LARGE SCALE GENOMIC DNA]</scope>
    <source>
        <strain evidence="1 2">DSM 18651</strain>
    </source>
</reference>